<dbReference type="OrthoDB" id="1918704at2759"/>
<evidence type="ECO:0000313" key="2">
    <source>
        <dbReference type="EMBL" id="GMJ09140.1"/>
    </source>
</evidence>
<evidence type="ECO:0000313" key="3">
    <source>
        <dbReference type="Proteomes" id="UP001165190"/>
    </source>
</evidence>
<name>A0A9W7J6X2_HIBTR</name>
<organism evidence="2 3">
    <name type="scientific">Hibiscus trionum</name>
    <name type="common">Flower of an hour</name>
    <dbReference type="NCBI Taxonomy" id="183268"/>
    <lineage>
        <taxon>Eukaryota</taxon>
        <taxon>Viridiplantae</taxon>
        <taxon>Streptophyta</taxon>
        <taxon>Embryophyta</taxon>
        <taxon>Tracheophyta</taxon>
        <taxon>Spermatophyta</taxon>
        <taxon>Magnoliopsida</taxon>
        <taxon>eudicotyledons</taxon>
        <taxon>Gunneridae</taxon>
        <taxon>Pentapetalae</taxon>
        <taxon>rosids</taxon>
        <taxon>malvids</taxon>
        <taxon>Malvales</taxon>
        <taxon>Malvaceae</taxon>
        <taxon>Malvoideae</taxon>
        <taxon>Hibiscus</taxon>
    </lineage>
</organism>
<reference evidence="2" key="1">
    <citation type="submission" date="2023-05" db="EMBL/GenBank/DDBJ databases">
        <title>Genome and transcriptome analyses reveal genes involved in the formation of fine ridges on petal epidermal cells in Hibiscus trionum.</title>
        <authorList>
            <person name="Koshimizu S."/>
            <person name="Masuda S."/>
            <person name="Ishii T."/>
            <person name="Shirasu K."/>
            <person name="Hoshino A."/>
            <person name="Arita M."/>
        </authorList>
    </citation>
    <scope>NUCLEOTIDE SEQUENCE</scope>
    <source>
        <strain evidence="2">Hamamatsu line</strain>
    </source>
</reference>
<accession>A0A9W7J6X2</accession>
<feature type="region of interest" description="Disordered" evidence="1">
    <location>
        <begin position="252"/>
        <end position="272"/>
    </location>
</feature>
<dbReference type="PANTHER" id="PTHR35095:SF1">
    <property type="entry name" value="OS05G0143300 PROTEIN"/>
    <property type="match status" value="1"/>
</dbReference>
<dbReference type="AlphaFoldDB" id="A0A9W7J6X2"/>
<keyword evidence="3" id="KW-1185">Reference proteome</keyword>
<dbReference type="Proteomes" id="UP001165190">
    <property type="component" value="Unassembled WGS sequence"/>
</dbReference>
<dbReference type="PANTHER" id="PTHR35095">
    <property type="entry name" value="OS05G0143300 PROTEIN"/>
    <property type="match status" value="1"/>
</dbReference>
<protein>
    <submittedName>
        <fullName evidence="2">Uncharacterized protein</fullName>
    </submittedName>
</protein>
<comment type="caution">
    <text evidence="2">The sequence shown here is derived from an EMBL/GenBank/DDBJ whole genome shotgun (WGS) entry which is preliminary data.</text>
</comment>
<proteinExistence type="predicted"/>
<sequence>MLQLCLMASHRCPPAPGLVLHQEQGVSWVIKECPYSFPSKIMKPEMVRTSPFDLKCNGIQGQPNTVPLICEPKLIVDVHPKAQTPVIIDKPVAYLDTALFSSGITEKCMLHEKFLKSLMSGLKDVDRGELDLSLLSDLIQPLMFGVHQQPYASLIYPNSEFNAHKPLPDFVGEMVRDSKFTVNSGGQVVLPNSGTEIEDILSVVAEFHSSSNSTKWRMKAGLVPYFYWKRSKKVHASTSLSQQFEVVSVAPPNSPEKLKLKPSQKKKTSKKLTRERNIHTANYSHACESLLSLMVNKGRNGKTAILSLKKSGPELPQLLAQFSAAIAGTGLAVLFSVICKVAYTGAPFCTSKLFSTSLGFGLVWLSWAVNRLRDTIVQMSKNGSKLCLKEKEMMKRVEKSVNDIYFRAGTLMVIAMLRFA</sequence>
<gene>
    <name evidence="2" type="ORF">HRI_004583200</name>
</gene>
<dbReference type="EMBL" id="BSYR01000054">
    <property type="protein sequence ID" value="GMJ09140.1"/>
    <property type="molecule type" value="Genomic_DNA"/>
</dbReference>
<evidence type="ECO:0000256" key="1">
    <source>
        <dbReference type="SAM" id="MobiDB-lite"/>
    </source>
</evidence>
<feature type="compositionally biased region" description="Basic residues" evidence="1">
    <location>
        <begin position="260"/>
        <end position="271"/>
    </location>
</feature>